<proteinExistence type="predicted"/>
<evidence type="ECO:0000256" key="2">
    <source>
        <dbReference type="SAM" id="SignalP"/>
    </source>
</evidence>
<dbReference type="AlphaFoldDB" id="A0A2M4C1N0"/>
<feature type="compositionally biased region" description="Basic and acidic residues" evidence="1">
    <location>
        <begin position="146"/>
        <end position="165"/>
    </location>
</feature>
<feature type="region of interest" description="Disordered" evidence="1">
    <location>
        <begin position="127"/>
        <end position="165"/>
    </location>
</feature>
<accession>A0A2M4C1N0</accession>
<feature type="compositionally biased region" description="Pro residues" evidence="1">
    <location>
        <begin position="129"/>
        <end position="138"/>
    </location>
</feature>
<dbReference type="EMBL" id="GGFJ01010068">
    <property type="protein sequence ID" value="MBW59209.1"/>
    <property type="molecule type" value="Transcribed_RNA"/>
</dbReference>
<protein>
    <submittedName>
        <fullName evidence="3">Putative proline rich salivary secreted peptide</fullName>
    </submittedName>
</protein>
<feature type="signal peptide" evidence="2">
    <location>
        <begin position="1"/>
        <end position="19"/>
    </location>
</feature>
<evidence type="ECO:0000256" key="1">
    <source>
        <dbReference type="SAM" id="MobiDB-lite"/>
    </source>
</evidence>
<feature type="chain" id="PRO_5014740236" evidence="2">
    <location>
        <begin position="20"/>
        <end position="165"/>
    </location>
</feature>
<name>A0A2M4C1N0_9DIPT</name>
<keyword evidence="2" id="KW-0732">Signal</keyword>
<reference evidence="3" key="1">
    <citation type="submission" date="2018-01" db="EMBL/GenBank/DDBJ databases">
        <title>An insight into the sialome of Amazonian anophelines.</title>
        <authorList>
            <person name="Ribeiro J.M."/>
            <person name="Scarpassa V."/>
            <person name="Calvo E."/>
        </authorList>
    </citation>
    <scope>NUCLEOTIDE SEQUENCE</scope>
    <source>
        <tissue evidence="3">Salivary glands</tissue>
    </source>
</reference>
<organism evidence="3">
    <name type="scientific">Anopheles marajoara</name>
    <dbReference type="NCBI Taxonomy" id="58244"/>
    <lineage>
        <taxon>Eukaryota</taxon>
        <taxon>Metazoa</taxon>
        <taxon>Ecdysozoa</taxon>
        <taxon>Arthropoda</taxon>
        <taxon>Hexapoda</taxon>
        <taxon>Insecta</taxon>
        <taxon>Pterygota</taxon>
        <taxon>Neoptera</taxon>
        <taxon>Endopterygota</taxon>
        <taxon>Diptera</taxon>
        <taxon>Nematocera</taxon>
        <taxon>Culicoidea</taxon>
        <taxon>Culicidae</taxon>
        <taxon>Anophelinae</taxon>
        <taxon>Anopheles</taxon>
    </lineage>
</organism>
<sequence length="165" mass="18404">MYFLFLIFILTCTVPDTKCLKKSSTSKIYPDDELVALLTVRGNGANGMISCVLQLQFPIYECDKRTRDWTTRCLVEMTNAQLSLDLCGTGKKPDQSYVQRCVRQLKAIGKSCPQPAPVADMADDMIIHNPPPPLPLSPNAPKLPTVKKEQQKKLDKLHGKDVLSL</sequence>
<evidence type="ECO:0000313" key="3">
    <source>
        <dbReference type="EMBL" id="MBW59209.1"/>
    </source>
</evidence>